<organism evidence="2 3">
    <name type="scientific">Linum trigynum</name>
    <dbReference type="NCBI Taxonomy" id="586398"/>
    <lineage>
        <taxon>Eukaryota</taxon>
        <taxon>Viridiplantae</taxon>
        <taxon>Streptophyta</taxon>
        <taxon>Embryophyta</taxon>
        <taxon>Tracheophyta</taxon>
        <taxon>Spermatophyta</taxon>
        <taxon>Magnoliopsida</taxon>
        <taxon>eudicotyledons</taxon>
        <taxon>Gunneridae</taxon>
        <taxon>Pentapetalae</taxon>
        <taxon>rosids</taxon>
        <taxon>fabids</taxon>
        <taxon>Malpighiales</taxon>
        <taxon>Linaceae</taxon>
        <taxon>Linum</taxon>
    </lineage>
</organism>
<evidence type="ECO:0000313" key="2">
    <source>
        <dbReference type="EMBL" id="CAL1410940.1"/>
    </source>
</evidence>
<evidence type="ECO:0000259" key="1">
    <source>
        <dbReference type="Pfam" id="PF24626"/>
    </source>
</evidence>
<evidence type="ECO:0000313" key="3">
    <source>
        <dbReference type="Proteomes" id="UP001497516"/>
    </source>
</evidence>
<dbReference type="PANTHER" id="PTHR46148:SF57">
    <property type="entry name" value="OS12G0499874 PROTEIN"/>
    <property type="match status" value="1"/>
</dbReference>
<name>A0AAV2GJL4_9ROSI</name>
<accession>A0AAV2GJL4</accession>
<proteinExistence type="predicted"/>
<dbReference type="EMBL" id="OZ034822">
    <property type="protein sequence ID" value="CAL1410940.1"/>
    <property type="molecule type" value="Genomic_DNA"/>
</dbReference>
<gene>
    <name evidence="2" type="ORF">LTRI10_LOCUS50323</name>
</gene>
<feature type="domain" description="Tf2-1-like SH3-like" evidence="1">
    <location>
        <begin position="17"/>
        <end position="81"/>
    </location>
</feature>
<protein>
    <recommendedName>
        <fullName evidence="1">Tf2-1-like SH3-like domain-containing protein</fullName>
    </recommendedName>
</protein>
<keyword evidence="3" id="KW-1185">Reference proteome</keyword>
<dbReference type="Pfam" id="PF24626">
    <property type="entry name" value="SH3_Tf2-1"/>
    <property type="match status" value="1"/>
</dbReference>
<dbReference type="InterPro" id="IPR056924">
    <property type="entry name" value="SH3_Tf2-1"/>
</dbReference>
<dbReference type="PANTHER" id="PTHR46148">
    <property type="entry name" value="CHROMO DOMAIN-CONTAINING PROTEIN"/>
    <property type="match status" value="1"/>
</dbReference>
<dbReference type="AlphaFoldDB" id="A0AAV2GJL4"/>
<sequence length="137" mass="15671">MKQQVDAGRRDENFEVGNKVFLRLHPYRQHSVYRRASQKLEARFHGPYLITEHVGPVAYRLGLPTGSRVHRVFHVSLLRRCSTVETPLNSTIPPIVDDGALEILSETILDTRWVRQGNRVIEESLVKCRALPSEDAT</sequence>
<reference evidence="2 3" key="1">
    <citation type="submission" date="2024-04" db="EMBL/GenBank/DDBJ databases">
        <authorList>
            <person name="Fracassetti M."/>
        </authorList>
    </citation>
    <scope>NUCLEOTIDE SEQUENCE [LARGE SCALE GENOMIC DNA]</scope>
</reference>
<dbReference type="Proteomes" id="UP001497516">
    <property type="component" value="Chromosome 9"/>
</dbReference>